<reference evidence="1" key="1">
    <citation type="journal article" date="2022" name="Int. J. Syst. Evol. Microbiol.">
        <title>Granulimonas faecalis gen. nov., sp. nov., and Leptogranulimonas caecicola gen. nov., sp. nov., novel lactate-producing Atopobiaceae bacteria isolated from mouse intestines, and an emended description of the family Atopobiaceae.</title>
        <authorList>
            <person name="Morinaga K."/>
            <person name="Kusada H."/>
            <person name="Sakamoto S."/>
            <person name="Murakami T."/>
            <person name="Toyoda A."/>
            <person name="Mori H."/>
            <person name="Meng X.Y."/>
            <person name="Takashino M."/>
            <person name="Murotomi K."/>
            <person name="Tamaki H."/>
        </authorList>
    </citation>
    <scope>NUCLEOTIDE SEQUENCE</scope>
    <source>
        <strain evidence="1">OPF53</strain>
    </source>
</reference>
<keyword evidence="2" id="KW-1185">Reference proteome</keyword>
<dbReference type="RefSeq" id="WP_204406453.1">
    <property type="nucleotide sequence ID" value="NZ_BQKC01000001.1"/>
</dbReference>
<proteinExistence type="predicted"/>
<sequence length="143" mass="15673">MRVQRAVAASPERVFALIERSVAADMEQAGRKPGPAGIRRGTAYTKSMRTKLGASRSVKVRVEAFDAPHLYEASFTSADGVNRVRYEVESAGGGALVSYEESFEAPTRLGSLNGRIMQRLYAHRAKRRMNALLDVMEAQLAAE</sequence>
<evidence type="ECO:0008006" key="3">
    <source>
        <dbReference type="Google" id="ProtNLM"/>
    </source>
</evidence>
<dbReference type="SUPFAM" id="SSF55961">
    <property type="entry name" value="Bet v1-like"/>
    <property type="match status" value="1"/>
</dbReference>
<gene>
    <name evidence="1" type="ORF">ATOP_07530</name>
</gene>
<dbReference type="Pfam" id="PF11687">
    <property type="entry name" value="DUF3284"/>
    <property type="match status" value="1"/>
</dbReference>
<dbReference type="Proteomes" id="UP001055025">
    <property type="component" value="Unassembled WGS sequence"/>
</dbReference>
<dbReference type="CDD" id="cd07812">
    <property type="entry name" value="SRPBCC"/>
    <property type="match status" value="1"/>
</dbReference>
<dbReference type="EMBL" id="BQKC01000001">
    <property type="protein sequence ID" value="GJM55098.1"/>
    <property type="molecule type" value="Genomic_DNA"/>
</dbReference>
<evidence type="ECO:0000313" key="2">
    <source>
        <dbReference type="Proteomes" id="UP001055025"/>
    </source>
</evidence>
<dbReference type="InterPro" id="IPR021701">
    <property type="entry name" value="DUF3284"/>
</dbReference>
<evidence type="ECO:0000313" key="1">
    <source>
        <dbReference type="EMBL" id="GJM55098.1"/>
    </source>
</evidence>
<accession>A0AAV5B365</accession>
<dbReference type="AlphaFoldDB" id="A0AAV5B365"/>
<protein>
    <recommendedName>
        <fullName evidence="3">Polyketide cyclase/dehydrase/lipid transport protein</fullName>
    </recommendedName>
</protein>
<comment type="caution">
    <text evidence="1">The sequence shown here is derived from an EMBL/GenBank/DDBJ whole genome shotgun (WGS) entry which is preliminary data.</text>
</comment>
<dbReference type="InterPro" id="IPR023393">
    <property type="entry name" value="START-like_dom_sf"/>
</dbReference>
<organism evidence="1 2">
    <name type="scientific">Granulimonas faecalis</name>
    <dbReference type="NCBI Taxonomy" id="2894155"/>
    <lineage>
        <taxon>Bacteria</taxon>
        <taxon>Bacillati</taxon>
        <taxon>Actinomycetota</taxon>
        <taxon>Coriobacteriia</taxon>
        <taxon>Coriobacteriales</taxon>
        <taxon>Kribbibacteriaceae</taxon>
        <taxon>Granulimonas</taxon>
    </lineage>
</organism>
<name>A0AAV5B365_9ACTN</name>
<dbReference type="Gene3D" id="3.30.530.20">
    <property type="match status" value="1"/>
</dbReference>